<protein>
    <submittedName>
        <fullName evidence="1">Uncharacterized protein</fullName>
    </submittedName>
</protein>
<dbReference type="RefSeq" id="WP_346024558.1">
    <property type="nucleotide sequence ID" value="NZ_BAAADA010000093.1"/>
</dbReference>
<proteinExistence type="predicted"/>
<accession>A0ABN1ATB3</accession>
<evidence type="ECO:0000313" key="2">
    <source>
        <dbReference type="Proteomes" id="UP001410648"/>
    </source>
</evidence>
<keyword evidence="2" id="KW-1185">Reference proteome</keyword>
<dbReference type="EMBL" id="BAAADA010000093">
    <property type="protein sequence ID" value="GAA0483430.1"/>
    <property type="molecule type" value="Genomic_DNA"/>
</dbReference>
<name>A0ABN1ATB3_9LACT</name>
<gene>
    <name evidence="1" type="ORF">GCM10008936_11140</name>
</gene>
<reference evidence="1 2" key="1">
    <citation type="journal article" date="2019" name="Int. J. Syst. Evol. Microbiol.">
        <title>The Global Catalogue of Microorganisms (GCM) 10K type strain sequencing project: providing services to taxonomists for standard genome sequencing and annotation.</title>
        <authorList>
            <consortium name="The Broad Institute Genomics Platform"/>
            <consortium name="The Broad Institute Genome Sequencing Center for Infectious Disease"/>
            <person name="Wu L."/>
            <person name="Ma J."/>
        </authorList>
    </citation>
    <scope>NUCLEOTIDE SEQUENCE [LARGE SCALE GENOMIC DNA]</scope>
    <source>
        <strain evidence="1 2">JCM 14232</strain>
    </source>
</reference>
<organism evidence="1 2">
    <name type="scientific">Alkalibacterium indicireducens</name>
    <dbReference type="NCBI Taxonomy" id="398758"/>
    <lineage>
        <taxon>Bacteria</taxon>
        <taxon>Bacillati</taxon>
        <taxon>Bacillota</taxon>
        <taxon>Bacilli</taxon>
        <taxon>Lactobacillales</taxon>
        <taxon>Carnobacteriaceae</taxon>
        <taxon>Alkalibacterium</taxon>
    </lineage>
</organism>
<evidence type="ECO:0000313" key="1">
    <source>
        <dbReference type="EMBL" id="GAA0483430.1"/>
    </source>
</evidence>
<dbReference type="NCBIfam" id="NF040700">
    <property type="entry name" value="VPA1262_N_dom"/>
    <property type="match status" value="1"/>
</dbReference>
<comment type="caution">
    <text evidence="1">The sequence shown here is derived from an EMBL/GenBank/DDBJ whole genome shotgun (WGS) entry which is preliminary data.</text>
</comment>
<sequence length="533" mass="62416">MKCYISQINGFYKGFDKISEFDEIKQVGEVMNENVNSHDRIAIEYASLTQPGNLGFYKSCEVTTVFMINKTSRQAFNYFSIFAFHEGKALKENIEYLTEKPLRVSDEYTLGICRYYLTMEEAYESFNQMRHNQSLINKGGELQIGKLSLINKQFVPQNGTTEVCLNRILKNNFMNGCYIYEFFNNNKKIASNLTKNQLEKISAFILKYVPIDLHVLQDRIGNIIFQFPSNLVTLKSSSSKDGETLNITLNTDDRITDNDRYSILVSNEFDGCLTGTRYHSVKNNQNTILDIGDTDNLIKSRVYDKKSNLVVYEANYSWIKEINTRFHIGSEFSKKRTMNIPEGTVDVEVESVEFLSVPPIKHTEEKYWKEFVKERQYRERLEELERRMKFMQYGTAAHHGRKQALKDIRKLINIHSENQIMLWDPYLTVYDIFDTLYYCKQMGVEMRAITSSSGETRKINGEKDQNITAWIEEQKEVFNTKSNNYGINLQVRCQHTQFGWKFHDRFLLFVKRDGTTLEGAEKETLFKGYKWVK</sequence>
<dbReference type="Proteomes" id="UP001410648">
    <property type="component" value="Unassembled WGS sequence"/>
</dbReference>